<gene>
    <name evidence="2" type="ORF">S01H1_29900</name>
</gene>
<comment type="caution">
    <text evidence="2">The sequence shown here is derived from an EMBL/GenBank/DDBJ whole genome shotgun (WGS) entry which is preliminary data.</text>
</comment>
<feature type="transmembrane region" description="Helical" evidence="1">
    <location>
        <begin position="12"/>
        <end position="38"/>
    </location>
</feature>
<accession>X0UZ94</accession>
<reference evidence="2" key="1">
    <citation type="journal article" date="2014" name="Front. Microbiol.">
        <title>High frequency of phylogenetically diverse reductive dehalogenase-homologous genes in deep subseafloor sedimentary metagenomes.</title>
        <authorList>
            <person name="Kawai M."/>
            <person name="Futagami T."/>
            <person name="Toyoda A."/>
            <person name="Takaki Y."/>
            <person name="Nishi S."/>
            <person name="Hori S."/>
            <person name="Arai W."/>
            <person name="Tsubouchi T."/>
            <person name="Morono Y."/>
            <person name="Uchiyama I."/>
            <person name="Ito T."/>
            <person name="Fujiyama A."/>
            <person name="Inagaki F."/>
            <person name="Takami H."/>
        </authorList>
    </citation>
    <scope>NUCLEOTIDE SEQUENCE</scope>
    <source>
        <strain evidence="2">Expedition CK06-06</strain>
    </source>
</reference>
<dbReference type="EMBL" id="BARS01018374">
    <property type="protein sequence ID" value="GAF93745.1"/>
    <property type="molecule type" value="Genomic_DNA"/>
</dbReference>
<keyword evidence="1" id="KW-0812">Transmembrane</keyword>
<dbReference type="AlphaFoldDB" id="X0UZ94"/>
<protein>
    <submittedName>
        <fullName evidence="2">Uncharacterized protein</fullName>
    </submittedName>
</protein>
<evidence type="ECO:0000313" key="2">
    <source>
        <dbReference type="EMBL" id="GAF93745.1"/>
    </source>
</evidence>
<evidence type="ECO:0000256" key="1">
    <source>
        <dbReference type="SAM" id="Phobius"/>
    </source>
</evidence>
<feature type="non-terminal residue" evidence="2">
    <location>
        <position position="48"/>
    </location>
</feature>
<proteinExistence type="predicted"/>
<keyword evidence="1" id="KW-0472">Membrane</keyword>
<keyword evidence="1" id="KW-1133">Transmembrane helix</keyword>
<organism evidence="2">
    <name type="scientific">marine sediment metagenome</name>
    <dbReference type="NCBI Taxonomy" id="412755"/>
    <lineage>
        <taxon>unclassified sequences</taxon>
        <taxon>metagenomes</taxon>
        <taxon>ecological metagenomes</taxon>
    </lineage>
</organism>
<sequence length="48" mass="5483">MNIRDWVSKNFIWILIGLIAANFALVYWGTVNLGIYGAHNSLFGWDVL</sequence>
<name>X0UZ94_9ZZZZ</name>